<dbReference type="InterPro" id="IPR006089">
    <property type="entry name" value="Acyl-CoA_DH_CS"/>
</dbReference>
<evidence type="ECO:0000256" key="2">
    <source>
        <dbReference type="ARBA" id="ARBA00009347"/>
    </source>
</evidence>
<dbReference type="InterPro" id="IPR046373">
    <property type="entry name" value="Acyl-CoA_Oxase/DH_mid-dom_sf"/>
</dbReference>
<evidence type="ECO:0000259" key="8">
    <source>
        <dbReference type="Pfam" id="PF02771"/>
    </source>
</evidence>
<dbReference type="Pfam" id="PF02771">
    <property type="entry name" value="Acyl-CoA_dh_N"/>
    <property type="match status" value="1"/>
</dbReference>
<evidence type="ECO:0000256" key="5">
    <source>
        <dbReference type="RuleBase" id="RU362125"/>
    </source>
</evidence>
<accession>A0A919F3I9</accession>
<sequence length="572" mass="61477">MEPNSVPRPTRRLIAELEELLGDPLDSSGPFSFAEIVAHEERDAIPPGAVETLRAWGLTNCLVPQSVGGTLLNLESAQALIRSVARRNLTVAVKFGSSALGAQPLWLWGTPEQRKLVAEGVLAGDAVCFGVSEAAAGSDVAATATTARRDGDTYVLDGEKWPVGNATQGRFVTVLARGPRGPMLLLADKEDLPPGSWTPRPRVRTVGLRGHDLSGIALHGARVPADAVIGRPGRGHLDMVRCLQITRTAIGGMSLGTMDAALRIGLDYVHERRLYGRPILHIPVVREHLVGAHLDLLAAECTAIPVARALSVVPARMALWSSVVKYLVPVIGEEVLEHVAKVLGARGYLRELVASGAFQKIRRDHAITTIFEGTTHVNLHLIATQLTALAEVHDRPSPGSEQVLSDLFDLSRDAPVWVPDGDGLVLTTGGSDEIVRSWRGALTELAGQAASRCTPQQAADLAEVTAALDRRRSALYGTVAERGIDAGSVVGSRAAAEHCVHHAAASCVQVWLHNQGAEPDAGWLVLVLRRLLQRLDPAVLLDEEERYLPRFEAVMERCRAEGRYYSLDAVLE</sequence>
<proteinExistence type="inferred from homology"/>
<dbReference type="SUPFAM" id="SSF47203">
    <property type="entry name" value="Acyl-CoA dehydrogenase C-terminal domain-like"/>
    <property type="match status" value="1"/>
</dbReference>
<dbReference type="AlphaFoldDB" id="A0A919F3I9"/>
<dbReference type="Pfam" id="PF00441">
    <property type="entry name" value="Acyl-CoA_dh_1"/>
    <property type="match status" value="1"/>
</dbReference>
<dbReference type="InterPro" id="IPR013786">
    <property type="entry name" value="AcylCoA_DH/ox_N"/>
</dbReference>
<feature type="domain" description="Acyl-CoA oxidase/dehydrogenase middle" evidence="7">
    <location>
        <begin position="128"/>
        <end position="217"/>
    </location>
</feature>
<name>A0A919F3I9_9ACTN</name>
<dbReference type="InterPro" id="IPR006091">
    <property type="entry name" value="Acyl-CoA_Oxase/DH_mid-dom"/>
</dbReference>
<dbReference type="PANTHER" id="PTHR43884:SF19">
    <property type="entry name" value="ACYL-COA DEHYDROGENASE FADE4-RELATED"/>
    <property type="match status" value="1"/>
</dbReference>
<dbReference type="CDD" id="cd00567">
    <property type="entry name" value="ACAD"/>
    <property type="match status" value="1"/>
</dbReference>
<dbReference type="SUPFAM" id="SSF56645">
    <property type="entry name" value="Acyl-CoA dehydrogenase NM domain-like"/>
    <property type="match status" value="1"/>
</dbReference>
<dbReference type="Gene3D" id="1.20.140.10">
    <property type="entry name" value="Butyryl-CoA Dehydrogenase, subunit A, domain 3"/>
    <property type="match status" value="1"/>
</dbReference>
<dbReference type="GO" id="GO:0005886">
    <property type="term" value="C:plasma membrane"/>
    <property type="evidence" value="ECO:0007669"/>
    <property type="project" value="TreeGrafter"/>
</dbReference>
<comment type="caution">
    <text evidence="9">The sequence shown here is derived from an EMBL/GenBank/DDBJ whole genome shotgun (WGS) entry which is preliminary data.</text>
</comment>
<comment type="similarity">
    <text evidence="2 5">Belongs to the acyl-CoA dehydrogenase family.</text>
</comment>
<dbReference type="RefSeq" id="WP_189986452.1">
    <property type="nucleotide sequence ID" value="NZ_BNBF01000038.1"/>
</dbReference>
<feature type="domain" description="Acyl-CoA dehydrogenase/oxidase N-terminal" evidence="8">
    <location>
        <begin position="39"/>
        <end position="124"/>
    </location>
</feature>
<dbReference type="InterPro" id="IPR009100">
    <property type="entry name" value="AcylCoA_DH/oxidase_NM_dom_sf"/>
</dbReference>
<dbReference type="Proteomes" id="UP000619355">
    <property type="component" value="Unassembled WGS sequence"/>
</dbReference>
<evidence type="ECO:0000259" key="7">
    <source>
        <dbReference type="Pfam" id="PF02770"/>
    </source>
</evidence>
<dbReference type="PANTHER" id="PTHR43884">
    <property type="entry name" value="ACYL-COA DEHYDROGENASE"/>
    <property type="match status" value="1"/>
</dbReference>
<comment type="cofactor">
    <cofactor evidence="1 5">
        <name>FAD</name>
        <dbReference type="ChEBI" id="CHEBI:57692"/>
    </cofactor>
</comment>
<dbReference type="Pfam" id="PF02770">
    <property type="entry name" value="Acyl-CoA_dh_M"/>
    <property type="match status" value="1"/>
</dbReference>
<dbReference type="EMBL" id="BNBF01000038">
    <property type="protein sequence ID" value="GHG75582.1"/>
    <property type="molecule type" value="Genomic_DNA"/>
</dbReference>
<organism evidence="9 10">
    <name type="scientific">Streptomyces capoamus</name>
    <dbReference type="NCBI Taxonomy" id="68183"/>
    <lineage>
        <taxon>Bacteria</taxon>
        <taxon>Bacillati</taxon>
        <taxon>Actinomycetota</taxon>
        <taxon>Actinomycetes</taxon>
        <taxon>Kitasatosporales</taxon>
        <taxon>Streptomycetaceae</taxon>
        <taxon>Streptomyces</taxon>
    </lineage>
</organism>
<feature type="domain" description="Acyl-CoA dehydrogenase/oxidase C-terminal" evidence="6">
    <location>
        <begin position="234"/>
        <end position="386"/>
    </location>
</feature>
<dbReference type="GO" id="GO:0050660">
    <property type="term" value="F:flavin adenine dinucleotide binding"/>
    <property type="evidence" value="ECO:0007669"/>
    <property type="project" value="InterPro"/>
</dbReference>
<evidence type="ECO:0000256" key="4">
    <source>
        <dbReference type="ARBA" id="ARBA00022827"/>
    </source>
</evidence>
<evidence type="ECO:0000256" key="1">
    <source>
        <dbReference type="ARBA" id="ARBA00001974"/>
    </source>
</evidence>
<dbReference type="Gene3D" id="2.40.110.10">
    <property type="entry name" value="Butyryl-CoA Dehydrogenase, subunit A, domain 2"/>
    <property type="match status" value="1"/>
</dbReference>
<dbReference type="PROSITE" id="PS00072">
    <property type="entry name" value="ACYL_COA_DH_1"/>
    <property type="match status" value="1"/>
</dbReference>
<dbReference type="InterPro" id="IPR009075">
    <property type="entry name" value="AcylCo_DH/oxidase_C"/>
</dbReference>
<dbReference type="GO" id="GO:0003995">
    <property type="term" value="F:acyl-CoA dehydrogenase activity"/>
    <property type="evidence" value="ECO:0007669"/>
    <property type="project" value="InterPro"/>
</dbReference>
<dbReference type="Gene3D" id="1.10.540.10">
    <property type="entry name" value="Acyl-CoA dehydrogenase/oxidase, N-terminal domain"/>
    <property type="match status" value="1"/>
</dbReference>
<evidence type="ECO:0000256" key="3">
    <source>
        <dbReference type="ARBA" id="ARBA00022630"/>
    </source>
</evidence>
<dbReference type="InterPro" id="IPR037069">
    <property type="entry name" value="AcylCoA_DH/ox_N_sf"/>
</dbReference>
<keyword evidence="3 5" id="KW-0285">Flavoprotein</keyword>
<gene>
    <name evidence="9" type="ORF">GCM10018980_73070</name>
</gene>
<keyword evidence="10" id="KW-1185">Reference proteome</keyword>
<dbReference type="InterPro" id="IPR036250">
    <property type="entry name" value="AcylCo_DH-like_C"/>
</dbReference>
<reference evidence="10" key="1">
    <citation type="journal article" date="2019" name="Int. J. Syst. Evol. Microbiol.">
        <title>The Global Catalogue of Microorganisms (GCM) 10K type strain sequencing project: providing services to taxonomists for standard genome sequencing and annotation.</title>
        <authorList>
            <consortium name="The Broad Institute Genomics Platform"/>
            <consortium name="The Broad Institute Genome Sequencing Center for Infectious Disease"/>
            <person name="Wu L."/>
            <person name="Ma J."/>
        </authorList>
    </citation>
    <scope>NUCLEOTIDE SEQUENCE [LARGE SCALE GENOMIC DNA]</scope>
    <source>
        <strain evidence="10">JCM 4253</strain>
    </source>
</reference>
<protein>
    <submittedName>
        <fullName evidence="9">Acyl-CoA dehydrogenase</fullName>
    </submittedName>
</protein>
<keyword evidence="4 5" id="KW-0274">FAD</keyword>
<evidence type="ECO:0000259" key="6">
    <source>
        <dbReference type="Pfam" id="PF00441"/>
    </source>
</evidence>
<evidence type="ECO:0000313" key="10">
    <source>
        <dbReference type="Proteomes" id="UP000619355"/>
    </source>
</evidence>
<keyword evidence="5" id="KW-0560">Oxidoreductase</keyword>
<evidence type="ECO:0000313" key="9">
    <source>
        <dbReference type="EMBL" id="GHG75582.1"/>
    </source>
</evidence>